<dbReference type="InterPro" id="IPR052039">
    <property type="entry name" value="Caspase-related_regulators"/>
</dbReference>
<dbReference type="PANTHER" id="PTHR22576">
    <property type="entry name" value="MUCOSA ASSOCIATED LYMPHOID TISSUE LYMPHOMA TRANSLOCATION PROTEIN 1/PARACASPASE"/>
    <property type="match status" value="1"/>
</dbReference>
<dbReference type="GO" id="GO:0006508">
    <property type="term" value="P:proteolysis"/>
    <property type="evidence" value="ECO:0007669"/>
    <property type="project" value="InterPro"/>
</dbReference>
<organism evidence="5">
    <name type="scientific">Culicoides sonorensis</name>
    <name type="common">Biting midge</name>
    <dbReference type="NCBI Taxonomy" id="179676"/>
    <lineage>
        <taxon>Eukaryota</taxon>
        <taxon>Metazoa</taxon>
        <taxon>Ecdysozoa</taxon>
        <taxon>Arthropoda</taxon>
        <taxon>Hexapoda</taxon>
        <taxon>Insecta</taxon>
        <taxon>Pterygota</taxon>
        <taxon>Neoptera</taxon>
        <taxon>Endopterygota</taxon>
        <taxon>Diptera</taxon>
        <taxon>Nematocera</taxon>
        <taxon>Chironomoidea</taxon>
        <taxon>Ceratopogonidae</taxon>
        <taxon>Ceratopogoninae</taxon>
        <taxon>Culicoides</taxon>
        <taxon>Monoculicoides</taxon>
    </lineage>
</organism>
<gene>
    <name evidence="5" type="primary">CSON007898</name>
</gene>
<proteinExistence type="inferred from homology"/>
<reference evidence="5" key="1">
    <citation type="submission" date="2018-07" db="EMBL/GenBank/DDBJ databases">
        <authorList>
            <person name="Quirk P.G."/>
            <person name="Krulwich T.A."/>
        </authorList>
    </citation>
    <scope>NUCLEOTIDE SEQUENCE</scope>
</reference>
<dbReference type="PANTHER" id="PTHR22576:SF41">
    <property type="entry name" value="CASPASE 14, APOPTOSIS-RELATED CYSTEINE PEPTIDASE"/>
    <property type="match status" value="1"/>
</dbReference>
<name>A0A336M3H6_CULSO</name>
<dbReference type="InterPro" id="IPR029030">
    <property type="entry name" value="Caspase-like_dom_sf"/>
</dbReference>
<dbReference type="InterPro" id="IPR002138">
    <property type="entry name" value="Pept_C14_p10"/>
</dbReference>
<dbReference type="PROSITE" id="PS50208">
    <property type="entry name" value="CASPASE_P20"/>
    <property type="match status" value="1"/>
</dbReference>
<dbReference type="InterPro" id="IPR001309">
    <property type="entry name" value="Pept_C14_p20"/>
</dbReference>
<dbReference type="PROSITE" id="PS50207">
    <property type="entry name" value="CASPASE_P10"/>
    <property type="match status" value="1"/>
</dbReference>
<dbReference type="Pfam" id="PF00656">
    <property type="entry name" value="Peptidase_C14"/>
    <property type="match status" value="1"/>
</dbReference>
<dbReference type="InterPro" id="IPR015917">
    <property type="entry name" value="Pept_C14A"/>
</dbReference>
<dbReference type="SMART" id="SM00115">
    <property type="entry name" value="CASc"/>
    <property type="match status" value="1"/>
</dbReference>
<feature type="domain" description="Caspase family p10" evidence="3">
    <location>
        <begin position="205"/>
        <end position="274"/>
    </location>
</feature>
<feature type="domain" description="Caspase family p20" evidence="4">
    <location>
        <begin position="146"/>
        <end position="161"/>
    </location>
</feature>
<dbReference type="EMBL" id="UFQT01000297">
    <property type="protein sequence ID" value="SSX22957.1"/>
    <property type="molecule type" value="Genomic_DNA"/>
</dbReference>
<dbReference type="GO" id="GO:0004197">
    <property type="term" value="F:cysteine-type endopeptidase activity"/>
    <property type="evidence" value="ECO:0007669"/>
    <property type="project" value="InterPro"/>
</dbReference>
<evidence type="ECO:0000313" key="5">
    <source>
        <dbReference type="EMBL" id="SSX22957.1"/>
    </source>
</evidence>
<evidence type="ECO:0000259" key="3">
    <source>
        <dbReference type="PROSITE" id="PS50207"/>
    </source>
</evidence>
<dbReference type="Gene3D" id="3.40.50.1460">
    <property type="match status" value="1"/>
</dbReference>
<dbReference type="AlphaFoldDB" id="A0A336M3H6"/>
<dbReference type="SUPFAM" id="SSF52129">
    <property type="entry name" value="Caspase-like"/>
    <property type="match status" value="1"/>
</dbReference>
<comment type="similarity">
    <text evidence="1 2">Belongs to the peptidase C14A family.</text>
</comment>
<sequence>MSDYIDVYLFEKKLKVIIFNHTDFLNAPEKQRTPKIGEHFEECLRKILGHNIEIEHVKSREKEISDENGAMKMVNCHDDLMATNVLKLIKTVSENGDSYSGLIVFVSSHGGMTIIHEEFCELIEAYDKKYRKSQLWECFRNKAGWKGKPLMFFFQACRGSDSTQGVRSSIDASKISDLKEGMPQRIFPDLFIMNATQPGAVAFKSDKSSIFVEKLCSTLSESAHQLDLKSIAVKVSNEVAQTFESCDMLEHEYFCSQQMPSFESTFTKKCYLFTQYQPHPKIDRYYESLEKPFILFLNYEEKDNQNGEKHRIDKDTRLLRNYFEKIGYGTHEEPNATFKRYKELNNTLLDGACPFVRHFCNILINQKPKDFCEAIVMTNEKLLQQNQTALVFSTLRKLVPIKGN</sequence>
<evidence type="ECO:0000259" key="4">
    <source>
        <dbReference type="PROSITE" id="PS50208"/>
    </source>
</evidence>
<protein>
    <submittedName>
        <fullName evidence="5">CSON007898 protein</fullName>
    </submittedName>
</protein>
<dbReference type="InterPro" id="IPR011600">
    <property type="entry name" value="Pept_C14_caspase"/>
</dbReference>
<accession>A0A336M3H6</accession>
<evidence type="ECO:0000256" key="1">
    <source>
        <dbReference type="ARBA" id="ARBA00010134"/>
    </source>
</evidence>
<evidence type="ECO:0000256" key="2">
    <source>
        <dbReference type="RuleBase" id="RU003971"/>
    </source>
</evidence>
<dbReference type="VEuPathDB" id="VectorBase:CSON007898"/>